<evidence type="ECO:0000256" key="6">
    <source>
        <dbReference type="ARBA" id="ARBA00023136"/>
    </source>
</evidence>
<dbReference type="PANTHER" id="PTHR30012:SF0">
    <property type="entry name" value="TYPE II SECRETION SYSTEM PROTEIN F-RELATED"/>
    <property type="match status" value="1"/>
</dbReference>
<keyword evidence="3" id="KW-1003">Cell membrane</keyword>
<name>A0A2U2AGE6_9GAMM</name>
<dbReference type="Pfam" id="PF00482">
    <property type="entry name" value="T2SSF"/>
    <property type="match status" value="2"/>
</dbReference>
<dbReference type="GO" id="GO:0005886">
    <property type="term" value="C:plasma membrane"/>
    <property type="evidence" value="ECO:0007669"/>
    <property type="project" value="UniProtKB-SubCell"/>
</dbReference>
<evidence type="ECO:0000256" key="3">
    <source>
        <dbReference type="ARBA" id="ARBA00022475"/>
    </source>
</evidence>
<dbReference type="PRINTS" id="PR00812">
    <property type="entry name" value="BCTERIALGSPF"/>
</dbReference>
<evidence type="ECO:0000256" key="1">
    <source>
        <dbReference type="ARBA" id="ARBA00004651"/>
    </source>
</evidence>
<dbReference type="PANTHER" id="PTHR30012">
    <property type="entry name" value="GENERAL SECRETION PATHWAY PROTEIN"/>
    <property type="match status" value="1"/>
</dbReference>
<keyword evidence="4 7" id="KW-0812">Transmembrane</keyword>
<dbReference type="OrthoDB" id="9805682at2"/>
<accession>A0A2U2AGE6</accession>
<feature type="transmembrane region" description="Helical" evidence="7">
    <location>
        <begin position="179"/>
        <end position="197"/>
    </location>
</feature>
<comment type="subcellular location">
    <subcellularLocation>
        <location evidence="1">Cell membrane</location>
        <topology evidence="1">Multi-pass membrane protein</topology>
    </subcellularLocation>
</comment>
<proteinExistence type="inferred from homology"/>
<evidence type="ECO:0000256" key="5">
    <source>
        <dbReference type="ARBA" id="ARBA00022989"/>
    </source>
</evidence>
<protein>
    <recommendedName>
        <fullName evidence="8">Type II secretion system protein GspF domain-containing protein</fullName>
    </recommendedName>
</protein>
<sequence>MTQSVFESFVRILGMVQLKREEQLFLMEQLALLLGAGVAIVSAIQLLQRMAARRGFRKFLEKSEVQIKSGSPLSETFANIKGVPKLYIALMQVGESAGKLPMLLSHIVTIEKERQGMICSIRKALLYPLMIFVVAIGVLLFILIAVVPTFESFYASSGTELPLLTQHIMSLSQWVLSDVGFRGLLIIFILISLLLKVYQKSGLIRYQVDRLSLKVPFLRPILMASFNARFGTVMAIMITSGVPMMKGLALFNAGIDNRYLQQQVSLLSQQISAGKSLSISGENIPIFTDVMLTLIAVGEMSGQLAQSLTKAGEYHQVIVETRITRFIALLDPIALLFVGIIVGIILIALYLPLFSMGMAIG</sequence>
<dbReference type="EMBL" id="QEWQ01000001">
    <property type="protein sequence ID" value="PWD81697.1"/>
    <property type="molecule type" value="Genomic_DNA"/>
</dbReference>
<evidence type="ECO:0000256" key="4">
    <source>
        <dbReference type="ARBA" id="ARBA00022692"/>
    </source>
</evidence>
<evidence type="ECO:0000256" key="7">
    <source>
        <dbReference type="SAM" id="Phobius"/>
    </source>
</evidence>
<feature type="domain" description="Type II secretion system protein GspF" evidence="8">
    <location>
        <begin position="233"/>
        <end position="352"/>
    </location>
</feature>
<dbReference type="AlphaFoldDB" id="A0A2U2AGE6"/>
<evidence type="ECO:0000259" key="8">
    <source>
        <dbReference type="Pfam" id="PF00482"/>
    </source>
</evidence>
<dbReference type="InterPro" id="IPR042094">
    <property type="entry name" value="T2SS_GspF_sf"/>
</dbReference>
<organism evidence="9 10">
    <name type="scientific">Ignatzschineria ureiclastica</name>
    <dbReference type="NCBI Taxonomy" id="472582"/>
    <lineage>
        <taxon>Bacteria</taxon>
        <taxon>Pseudomonadati</taxon>
        <taxon>Pseudomonadota</taxon>
        <taxon>Gammaproteobacteria</taxon>
        <taxon>Cardiobacteriales</taxon>
        <taxon>Ignatzschineriaceae</taxon>
        <taxon>Ignatzschineria</taxon>
    </lineage>
</organism>
<dbReference type="InterPro" id="IPR003004">
    <property type="entry name" value="GspF/PilC"/>
</dbReference>
<feature type="domain" description="Type II secretion system protein GspF" evidence="8">
    <location>
        <begin position="27"/>
        <end position="148"/>
    </location>
</feature>
<feature type="transmembrane region" description="Helical" evidence="7">
    <location>
        <begin position="24"/>
        <end position="47"/>
    </location>
</feature>
<feature type="transmembrane region" description="Helical" evidence="7">
    <location>
        <begin position="124"/>
        <end position="147"/>
    </location>
</feature>
<gene>
    <name evidence="9" type="ORF">DC083_00410</name>
</gene>
<evidence type="ECO:0000313" key="10">
    <source>
        <dbReference type="Proteomes" id="UP000245020"/>
    </source>
</evidence>
<dbReference type="Proteomes" id="UP000245020">
    <property type="component" value="Unassembled WGS sequence"/>
</dbReference>
<keyword evidence="5 7" id="KW-1133">Transmembrane helix</keyword>
<evidence type="ECO:0000256" key="2">
    <source>
        <dbReference type="ARBA" id="ARBA00005745"/>
    </source>
</evidence>
<comment type="similarity">
    <text evidence="2">Belongs to the GSP F family.</text>
</comment>
<comment type="caution">
    <text evidence="9">The sequence shown here is derived from an EMBL/GenBank/DDBJ whole genome shotgun (WGS) entry which is preliminary data.</text>
</comment>
<dbReference type="Gene3D" id="1.20.81.30">
    <property type="entry name" value="Type II secretion system (T2SS), domain F"/>
    <property type="match status" value="2"/>
</dbReference>
<dbReference type="InterPro" id="IPR018076">
    <property type="entry name" value="T2SS_GspF_dom"/>
</dbReference>
<evidence type="ECO:0000313" key="9">
    <source>
        <dbReference type="EMBL" id="PWD81697.1"/>
    </source>
</evidence>
<feature type="transmembrane region" description="Helical" evidence="7">
    <location>
        <begin position="333"/>
        <end position="353"/>
    </location>
</feature>
<keyword evidence="10" id="KW-1185">Reference proteome</keyword>
<reference evidence="10" key="1">
    <citation type="submission" date="2018-05" db="EMBL/GenBank/DDBJ databases">
        <title>Ignatzschineria dubaiensis sp. nov., isolated from necrotic foot tissues of dromedaries (Camelus dromedarius) and associated maggots in Dubai, United Arab Emirates.</title>
        <authorList>
            <person name="Tsang C.C."/>
            <person name="Tang J.Y.M."/>
            <person name="Fong J.Y.H."/>
            <person name="Kinne J."/>
            <person name="Lee H.H."/>
            <person name="Joseph M."/>
            <person name="Jose S."/>
            <person name="Schuster R.K."/>
            <person name="Tang Y."/>
            <person name="Sivakumar S."/>
            <person name="Chen J.H.K."/>
            <person name="Teng J.L.L."/>
            <person name="Lau S.K.P."/>
            <person name="Wernery U."/>
            <person name="Woo P.C.Y."/>
        </authorList>
    </citation>
    <scope>NUCLEOTIDE SEQUENCE [LARGE SCALE GENOMIC DNA]</scope>
    <source>
        <strain evidence="10">KCTC 22644</strain>
    </source>
</reference>
<keyword evidence="6 7" id="KW-0472">Membrane</keyword>